<gene>
    <name evidence="1" type="ORF">JDW22_07000</name>
</gene>
<dbReference type="RefSeq" id="WP_200522448.1">
    <property type="nucleotide sequence ID" value="NZ_JAEHNZ010000002.1"/>
</dbReference>
<protein>
    <submittedName>
        <fullName evidence="1">DUF945 family protein</fullName>
    </submittedName>
</protein>
<dbReference type="Pfam" id="PF06097">
    <property type="entry name" value="DUF945"/>
    <property type="match status" value="1"/>
</dbReference>
<evidence type="ECO:0000313" key="1">
    <source>
        <dbReference type="EMBL" id="MBK0396332.1"/>
    </source>
</evidence>
<evidence type="ECO:0000313" key="2">
    <source>
        <dbReference type="Proteomes" id="UP000614058"/>
    </source>
</evidence>
<name>A0ABS1BST7_9NEIS</name>
<organism evidence="1 2">
    <name type="scientific">Kingella bonacorsii</name>
    <dbReference type="NCBI Taxonomy" id="2796361"/>
    <lineage>
        <taxon>Bacteria</taxon>
        <taxon>Pseudomonadati</taxon>
        <taxon>Pseudomonadota</taxon>
        <taxon>Betaproteobacteria</taxon>
        <taxon>Neisseriales</taxon>
        <taxon>Neisseriaceae</taxon>
        <taxon>Kingella</taxon>
    </lineage>
</organism>
<reference evidence="1 2" key="1">
    <citation type="journal article" date="2021" name="Pathogens">
        <title>Isolation and Characterization of Kingella bonacorsii sp. nov., A Novel Kingella Species Detected in a Stable Periodontitis Subject.</title>
        <authorList>
            <person name="Antezack A."/>
            <person name="Boxberger M."/>
            <person name="Rolland C."/>
            <person name="Monnet-Corti V."/>
            <person name="La Scola B."/>
        </authorList>
    </citation>
    <scope>NUCLEOTIDE SEQUENCE [LARGE SCALE GENOMIC DNA]</scope>
    <source>
        <strain evidence="1 2">Marseille-Q4569</strain>
    </source>
</reference>
<sequence>MNKKTLIASAVGIALVGAVGGNIVAGKKLESAYHNSFNVQDKRFKVNVSEFNMGMLSGSAKWTGEITADLCHPEYRPVFRSEDTITRGLTGYTVVSKIYAQNPDSPKETHLFDIRSQTTWSGNIDSEITIPANSFTENSGTLAWEPITAAFTLKNGKDGREVHNLKINIPGITLKDPKFNGAIKNASYQADQLTFAMLASGKAGGKVESVTFSMAGSNPFEMSLNNLESSADVAIHNGKLVYTSSSKLGDFSLQGNPQQHVKLEQIRYNLSMKDLDAKAFEILADLFKAQSQRCVPAAESEKAFQEFLKALLQSGGAFESKDNQIVLNGSKATMQWESSFPANVVNEKMTDEQAQELLKQTKAQGEVRIDKKFIREGYKAFMNISGTPVDDAQLEQVVQGFEKGILELNNSEFKDAVQAKADGGQLVITLTKEAGKLPASLEKTMRDKARAASEMAQ</sequence>
<dbReference type="Proteomes" id="UP000614058">
    <property type="component" value="Unassembled WGS sequence"/>
</dbReference>
<proteinExistence type="predicted"/>
<comment type="caution">
    <text evidence="1">The sequence shown here is derived from an EMBL/GenBank/DDBJ whole genome shotgun (WGS) entry which is preliminary data.</text>
</comment>
<accession>A0ABS1BST7</accession>
<keyword evidence="2" id="KW-1185">Reference proteome</keyword>
<dbReference type="InterPro" id="IPR010352">
    <property type="entry name" value="DUF945"/>
</dbReference>
<dbReference type="EMBL" id="JAEHNZ010000002">
    <property type="protein sequence ID" value="MBK0396332.1"/>
    <property type="molecule type" value="Genomic_DNA"/>
</dbReference>